<dbReference type="GO" id="GO:0003677">
    <property type="term" value="F:DNA binding"/>
    <property type="evidence" value="ECO:0007669"/>
    <property type="project" value="InterPro"/>
</dbReference>
<dbReference type="InterPro" id="IPR003583">
    <property type="entry name" value="Hlx-hairpin-Hlx_DNA-bd_motif"/>
</dbReference>
<evidence type="ECO:0000256" key="1">
    <source>
        <dbReference type="ARBA" id="ARBA00006525"/>
    </source>
</evidence>
<dbReference type="NCBIfam" id="TIGR00732">
    <property type="entry name" value="dprA"/>
    <property type="match status" value="1"/>
</dbReference>
<gene>
    <name evidence="3" type="ORF">SAMN04488028_101834</name>
</gene>
<proteinExistence type="inferred from homology"/>
<organism evidence="3 4">
    <name type="scientific">Reichenbachiella agariperforans</name>
    <dbReference type="NCBI Taxonomy" id="156994"/>
    <lineage>
        <taxon>Bacteria</taxon>
        <taxon>Pseudomonadati</taxon>
        <taxon>Bacteroidota</taxon>
        <taxon>Cytophagia</taxon>
        <taxon>Cytophagales</taxon>
        <taxon>Reichenbachiellaceae</taxon>
        <taxon>Reichenbachiella</taxon>
    </lineage>
</organism>
<sequence length="369" mass="40285">MEKDYVYILALKLTTGVGDVLAKQLVSYCGSAQAVFNLPKGRLLKIPGIGPKVAEMLLNKEALSAAEKCVAACEKQAIQIIPYYHPAYPDKLKMVNDAPLVLYYKGTQNYNQRKIIGIVGTRNATQYGRQTTARIVEGLKAHDALILSGLAYGIDIAAHKAALKSDLSTIGVLAGGLDMIYPAAHKGVANDMQVNGGLLTEHPPGTKPDPHHFPARNRIIAGMCDALIVVEAAAKGGALISANIAYSYNREVFAVPGELGSTYSEGCNALLRAQRALIYTDIRDIEYNMNWTPGDKEKPKAVLDLSTFTSEEQRILTVLSEFKKGVHLDELCWKTQLTINQVVTMLLNLEFSGLIESLPGKQYRLIQRI</sequence>
<comment type="similarity">
    <text evidence="1">Belongs to the DprA/Smf family.</text>
</comment>
<protein>
    <submittedName>
        <fullName evidence="3">DNA processing protein</fullName>
    </submittedName>
</protein>
<evidence type="ECO:0000313" key="4">
    <source>
        <dbReference type="Proteomes" id="UP000184474"/>
    </source>
</evidence>
<evidence type="ECO:0000259" key="2">
    <source>
        <dbReference type="SMART" id="SM00278"/>
    </source>
</evidence>
<name>A0A1M6L5L8_REIAG</name>
<dbReference type="InterPro" id="IPR041614">
    <property type="entry name" value="DprA_WH"/>
</dbReference>
<dbReference type="SUPFAM" id="SSF46785">
    <property type="entry name" value="Winged helix' DNA-binding domain"/>
    <property type="match status" value="1"/>
</dbReference>
<feature type="domain" description="Helix-hairpin-helix DNA-binding motif class 1" evidence="2">
    <location>
        <begin position="41"/>
        <end position="60"/>
    </location>
</feature>
<accession>A0A1M6L5L8</accession>
<dbReference type="Gene3D" id="1.10.10.10">
    <property type="entry name" value="Winged helix-like DNA-binding domain superfamily/Winged helix DNA-binding domain"/>
    <property type="match status" value="1"/>
</dbReference>
<dbReference type="PANTHER" id="PTHR43022">
    <property type="entry name" value="PROTEIN SMF"/>
    <property type="match status" value="1"/>
</dbReference>
<dbReference type="InterPro" id="IPR036388">
    <property type="entry name" value="WH-like_DNA-bd_sf"/>
</dbReference>
<dbReference type="Pfam" id="PF14520">
    <property type="entry name" value="HHH_5"/>
    <property type="match status" value="1"/>
</dbReference>
<dbReference type="Gene3D" id="3.40.50.450">
    <property type="match status" value="1"/>
</dbReference>
<dbReference type="STRING" id="156994.SAMN04488028_101834"/>
<dbReference type="SUPFAM" id="SSF102405">
    <property type="entry name" value="MCP/YpsA-like"/>
    <property type="match status" value="1"/>
</dbReference>
<dbReference type="InterPro" id="IPR057666">
    <property type="entry name" value="DrpA_SLOG"/>
</dbReference>
<dbReference type="RefSeq" id="WP_073119619.1">
    <property type="nucleotide sequence ID" value="NZ_FRAA01000001.1"/>
</dbReference>
<dbReference type="Pfam" id="PF17782">
    <property type="entry name" value="WHD_DprA"/>
    <property type="match status" value="1"/>
</dbReference>
<dbReference type="InterPro" id="IPR036390">
    <property type="entry name" value="WH_DNA-bd_sf"/>
</dbReference>
<dbReference type="Proteomes" id="UP000184474">
    <property type="component" value="Unassembled WGS sequence"/>
</dbReference>
<dbReference type="InterPro" id="IPR010994">
    <property type="entry name" value="RuvA_2-like"/>
</dbReference>
<feature type="domain" description="Helix-hairpin-helix DNA-binding motif class 1" evidence="2">
    <location>
        <begin position="9"/>
        <end position="28"/>
    </location>
</feature>
<dbReference type="SMART" id="SM00278">
    <property type="entry name" value="HhH1"/>
    <property type="match status" value="2"/>
</dbReference>
<dbReference type="SUPFAM" id="SSF47781">
    <property type="entry name" value="RuvA domain 2-like"/>
    <property type="match status" value="1"/>
</dbReference>
<dbReference type="PANTHER" id="PTHR43022:SF1">
    <property type="entry name" value="PROTEIN SMF"/>
    <property type="match status" value="1"/>
</dbReference>
<dbReference type="EMBL" id="FRAA01000001">
    <property type="protein sequence ID" value="SHJ66492.1"/>
    <property type="molecule type" value="Genomic_DNA"/>
</dbReference>
<keyword evidence="4" id="KW-1185">Reference proteome</keyword>
<dbReference type="AlphaFoldDB" id="A0A1M6L5L8"/>
<reference evidence="4" key="1">
    <citation type="submission" date="2016-11" db="EMBL/GenBank/DDBJ databases">
        <authorList>
            <person name="Varghese N."/>
            <person name="Submissions S."/>
        </authorList>
    </citation>
    <scope>NUCLEOTIDE SEQUENCE [LARGE SCALE GENOMIC DNA]</scope>
    <source>
        <strain evidence="4">DSM 26134</strain>
    </source>
</reference>
<dbReference type="Pfam" id="PF02481">
    <property type="entry name" value="DNA_processg_A"/>
    <property type="match status" value="1"/>
</dbReference>
<evidence type="ECO:0000313" key="3">
    <source>
        <dbReference type="EMBL" id="SHJ66492.1"/>
    </source>
</evidence>
<dbReference type="GO" id="GO:0006281">
    <property type="term" value="P:DNA repair"/>
    <property type="evidence" value="ECO:0007669"/>
    <property type="project" value="InterPro"/>
</dbReference>
<dbReference type="InterPro" id="IPR003488">
    <property type="entry name" value="DprA"/>
</dbReference>
<dbReference type="GO" id="GO:0009294">
    <property type="term" value="P:DNA-mediated transformation"/>
    <property type="evidence" value="ECO:0007669"/>
    <property type="project" value="InterPro"/>
</dbReference>